<dbReference type="InterPro" id="IPR001663">
    <property type="entry name" value="Rng_hydr_dOase-A"/>
</dbReference>
<keyword evidence="5" id="KW-0408">Iron</keyword>
<reference evidence="8 9" key="1">
    <citation type="submission" date="2020-04" db="EMBL/GenBank/DDBJ databases">
        <authorList>
            <person name="Klaysubun C."/>
            <person name="Duangmal K."/>
            <person name="Lipun K."/>
        </authorList>
    </citation>
    <scope>NUCLEOTIDE SEQUENCE [LARGE SCALE GENOMIC DNA]</scope>
    <source>
        <strain evidence="8 9">K10HN5</strain>
    </source>
</reference>
<evidence type="ECO:0000256" key="5">
    <source>
        <dbReference type="ARBA" id="ARBA00023004"/>
    </source>
</evidence>
<feature type="domain" description="Rieske" evidence="7">
    <location>
        <begin position="87"/>
        <end position="199"/>
    </location>
</feature>
<dbReference type="PANTHER" id="PTHR43756:SF5">
    <property type="entry name" value="CHOLINE MONOOXYGENASE, CHLOROPLASTIC"/>
    <property type="match status" value="1"/>
</dbReference>
<comment type="caution">
    <text evidence="8">The sequence shown here is derived from an EMBL/GenBank/DDBJ whole genome shotgun (WGS) entry which is preliminary data.</text>
</comment>
<evidence type="ECO:0000256" key="6">
    <source>
        <dbReference type="ARBA" id="ARBA00023014"/>
    </source>
</evidence>
<dbReference type="Proteomes" id="UP000820669">
    <property type="component" value="Unassembled WGS sequence"/>
</dbReference>
<evidence type="ECO:0000256" key="4">
    <source>
        <dbReference type="ARBA" id="ARBA00023002"/>
    </source>
</evidence>
<keyword evidence="4" id="KW-0560">Oxidoreductase</keyword>
<keyword evidence="3" id="KW-0479">Metal-binding</keyword>
<dbReference type="Pfam" id="PF00355">
    <property type="entry name" value="Rieske"/>
    <property type="match status" value="1"/>
</dbReference>
<dbReference type="SUPFAM" id="SSF55961">
    <property type="entry name" value="Bet v1-like"/>
    <property type="match status" value="1"/>
</dbReference>
<organism evidence="8 9">
    <name type="scientific">Pseudonocardia acidicola</name>
    <dbReference type="NCBI Taxonomy" id="2724939"/>
    <lineage>
        <taxon>Bacteria</taxon>
        <taxon>Bacillati</taxon>
        <taxon>Actinomycetota</taxon>
        <taxon>Actinomycetes</taxon>
        <taxon>Pseudonocardiales</taxon>
        <taxon>Pseudonocardiaceae</taxon>
        <taxon>Pseudonocardia</taxon>
    </lineage>
</organism>
<dbReference type="RefSeq" id="WP_169385377.1">
    <property type="nucleotide sequence ID" value="NZ_JAAXLA010000105.1"/>
</dbReference>
<gene>
    <name evidence="8" type="ORF">HF526_31895</name>
</gene>
<accession>A0ABX1SLI8</accession>
<keyword evidence="2" id="KW-0001">2Fe-2S</keyword>
<dbReference type="CDD" id="cd03469">
    <property type="entry name" value="Rieske_RO_Alpha_N"/>
    <property type="match status" value="1"/>
</dbReference>
<dbReference type="Gene3D" id="3.90.380.10">
    <property type="entry name" value="Naphthalene 1,2-dioxygenase Alpha Subunit, Chain A, domain 1"/>
    <property type="match status" value="1"/>
</dbReference>
<evidence type="ECO:0000256" key="3">
    <source>
        <dbReference type="ARBA" id="ARBA00022723"/>
    </source>
</evidence>
<dbReference type="InterPro" id="IPR017941">
    <property type="entry name" value="Rieske_2Fe-2S"/>
</dbReference>
<dbReference type="EMBL" id="JAAXLA010000105">
    <property type="protein sequence ID" value="NMI01865.1"/>
    <property type="molecule type" value="Genomic_DNA"/>
</dbReference>
<dbReference type="PROSITE" id="PS51296">
    <property type="entry name" value="RIESKE"/>
    <property type="match status" value="1"/>
</dbReference>
<dbReference type="GO" id="GO:0051213">
    <property type="term" value="F:dioxygenase activity"/>
    <property type="evidence" value="ECO:0007669"/>
    <property type="project" value="UniProtKB-KW"/>
</dbReference>
<evidence type="ECO:0000256" key="2">
    <source>
        <dbReference type="ARBA" id="ARBA00022714"/>
    </source>
</evidence>
<dbReference type="InterPro" id="IPR036922">
    <property type="entry name" value="Rieske_2Fe-2S_sf"/>
</dbReference>
<comment type="cofactor">
    <cofactor evidence="1">
        <name>Fe cation</name>
        <dbReference type="ChEBI" id="CHEBI:24875"/>
    </cofactor>
</comment>
<keyword evidence="9" id="KW-1185">Reference proteome</keyword>
<dbReference type="PRINTS" id="PR00090">
    <property type="entry name" value="RNGDIOXGNASE"/>
</dbReference>
<evidence type="ECO:0000256" key="1">
    <source>
        <dbReference type="ARBA" id="ARBA00001962"/>
    </source>
</evidence>
<dbReference type="Gene3D" id="2.102.10.10">
    <property type="entry name" value="Rieske [2Fe-2S] iron-sulphur domain"/>
    <property type="match status" value="1"/>
</dbReference>
<evidence type="ECO:0000313" key="8">
    <source>
        <dbReference type="EMBL" id="NMI01865.1"/>
    </source>
</evidence>
<dbReference type="InterPro" id="IPR015879">
    <property type="entry name" value="Ring_hydroxy_dOase_asu_C_dom"/>
</dbReference>
<protein>
    <submittedName>
        <fullName evidence="8">Aromatic ring-hydroxylating dioxygenase subunit alpha</fullName>
    </submittedName>
</protein>
<sequence length="432" mass="48585">MGASRSIVCHPTESQPEAAIVITDESVQTNGRPTEAPGRDEQLSELLDVLRDRASRPLEEAKALPPAFYTSEALYELEIEHIWRRSWIHVGRVEELANPGDYIKRDIAGEPIVVARGRDGQIRALSRVCQHRFMDVLDGAQDKGNAEAFACPYHKWSYALDGTLQGAAHMSRSALFQRDKAEICLPRFQATTWQGFVFVNLDPAAPPLSDVMDHVEAKMGNYNGEEWRLVDRIEWGDTPANWKLVVDNGREAYHHIGTHLESLEPLWPAHMVDFEPLETADFFFARMFVSPEAAIGQEDGHYLNPLLLPPAPNLTAFERSNYIVAGIYPGFILVPGPDAMLTISFVPTGPRSHYVELDILAHETALADPDLQEKVKEYRDWLMQIQGEDAEAQVAVQRTLSSRLTLDGGPLSHLERAIWTFQRYLAKRLLGE</sequence>
<dbReference type="SUPFAM" id="SSF50022">
    <property type="entry name" value="ISP domain"/>
    <property type="match status" value="1"/>
</dbReference>
<proteinExistence type="predicted"/>
<keyword evidence="8" id="KW-0223">Dioxygenase</keyword>
<evidence type="ECO:0000313" key="9">
    <source>
        <dbReference type="Proteomes" id="UP000820669"/>
    </source>
</evidence>
<name>A0ABX1SLI8_9PSEU</name>
<dbReference type="PANTHER" id="PTHR43756">
    <property type="entry name" value="CHOLINE MONOOXYGENASE, CHLOROPLASTIC"/>
    <property type="match status" value="1"/>
</dbReference>
<keyword evidence="6" id="KW-0411">Iron-sulfur</keyword>
<evidence type="ECO:0000259" key="7">
    <source>
        <dbReference type="PROSITE" id="PS51296"/>
    </source>
</evidence>
<dbReference type="Pfam" id="PF00848">
    <property type="entry name" value="Ring_hydroxyl_A"/>
    <property type="match status" value="1"/>
</dbReference>